<feature type="compositionally biased region" description="Basic and acidic residues" evidence="6">
    <location>
        <begin position="609"/>
        <end position="622"/>
    </location>
</feature>
<dbReference type="InterPro" id="IPR055072">
    <property type="entry name" value="Ferlin_DSRM"/>
</dbReference>
<evidence type="ECO:0000256" key="2">
    <source>
        <dbReference type="ARBA" id="ARBA00022692"/>
    </source>
</evidence>
<dbReference type="PROSITE" id="PS50004">
    <property type="entry name" value="C2"/>
    <property type="match status" value="2"/>
</dbReference>
<comment type="subcellular location">
    <subcellularLocation>
        <location evidence="1">Membrane</location>
        <topology evidence="1">Single-pass membrane protein</topology>
    </subcellularLocation>
</comment>
<evidence type="ECO:0000313" key="9">
    <source>
        <dbReference type="Proteomes" id="UP000287033"/>
    </source>
</evidence>
<dbReference type="Pfam" id="PF22901">
    <property type="entry name" value="dsrm_Ferlin"/>
    <property type="match status" value="1"/>
</dbReference>
<dbReference type="InterPro" id="IPR037725">
    <property type="entry name" value="C2F_Ferlin"/>
</dbReference>
<dbReference type="GO" id="GO:0007009">
    <property type="term" value="P:plasma membrane organization"/>
    <property type="evidence" value="ECO:0007669"/>
    <property type="project" value="TreeGrafter"/>
</dbReference>
<dbReference type="Gene3D" id="2.60.40.150">
    <property type="entry name" value="C2 domain"/>
    <property type="match status" value="2"/>
</dbReference>
<feature type="domain" description="C2" evidence="7">
    <location>
        <begin position="167"/>
        <end position="285"/>
    </location>
</feature>
<feature type="domain" description="C2" evidence="7">
    <location>
        <begin position="401"/>
        <end position="551"/>
    </location>
</feature>
<keyword evidence="3" id="KW-0677">Repeat</keyword>
<dbReference type="PRINTS" id="PR00360">
    <property type="entry name" value="C2DOMAIN"/>
</dbReference>
<dbReference type="InterPro" id="IPR000008">
    <property type="entry name" value="C2_dom"/>
</dbReference>
<keyword evidence="4" id="KW-1133">Transmembrane helix</keyword>
<dbReference type="SMART" id="SM00239">
    <property type="entry name" value="C2"/>
    <property type="match status" value="2"/>
</dbReference>
<dbReference type="Proteomes" id="UP000287033">
    <property type="component" value="Unassembled WGS sequence"/>
</dbReference>
<accession>A0A401SY33</accession>
<reference evidence="8 9" key="1">
    <citation type="journal article" date="2018" name="Nat. Ecol. Evol.">
        <title>Shark genomes provide insights into elasmobranch evolution and the origin of vertebrates.</title>
        <authorList>
            <person name="Hara Y"/>
            <person name="Yamaguchi K"/>
            <person name="Onimaru K"/>
            <person name="Kadota M"/>
            <person name="Koyanagi M"/>
            <person name="Keeley SD"/>
            <person name="Tatsumi K"/>
            <person name="Tanaka K"/>
            <person name="Motone F"/>
            <person name="Kageyama Y"/>
            <person name="Nozu R"/>
            <person name="Adachi N"/>
            <person name="Nishimura O"/>
            <person name="Nakagawa R"/>
            <person name="Tanegashima C"/>
            <person name="Kiyatake I"/>
            <person name="Matsumoto R"/>
            <person name="Murakumo K"/>
            <person name="Nishida K"/>
            <person name="Terakita A"/>
            <person name="Kuratani S"/>
            <person name="Sato K"/>
            <person name="Hyodo S Kuraku.S."/>
        </authorList>
    </citation>
    <scope>NUCLEOTIDE SEQUENCE [LARGE SCALE GENOMIC DNA]</scope>
</reference>
<evidence type="ECO:0000313" key="8">
    <source>
        <dbReference type="EMBL" id="GCC35301.1"/>
    </source>
</evidence>
<dbReference type="OMA" id="SKLFWAI"/>
<sequence length="757" mass="87428">MIVTLPQFLPVDTIYSPPIVLKVLDYRPFGYKPVVGQTTVKSLNEFMCDPFAGSPETEDVAMMSNKSFHVETPNIEEDDTIDWWCKFYASSGEHDDYTDYLLQGYDTIKIYPCPLEDVPQFKGLQDFCHTFKLYRGKVYGDIEDPMVVGEFKGSFRIYPLPEDPAKPVPPPQFRQLPWSEPQICLVRVYIVRALSLQPKDRSGTCDPYIKVSLGKETIDDREHYIPNNLNPVFGKMFQLYATVPLNKDLKVSVYDYDLISQDDKIGETVIDLENRYLSRFGARCGLPRTYCISGSTQWRDQLTPIELLKNLSTMKNYALPVIRNNGQKITIGEKEFSLDDFEPRKLPYNFPGPPEERLALHILRLQNLVPEHVETRTLFNSTQPGIEQGKLQMWIDIFPKKLGLPGPPFNITPRGPVRYVLRCIIWNTSDVVLQETNLMGERMSDIYIKGWMVGLEEQKQNTDVHYRSLDGEGNFNWRFIFQFEYLTVERVLVINKKNYIWSLDETEMKMPPKLILQLWDNDKVSFDDYLGYLEINLNAFRCPTKWADNCTLEKFFKLEDSSSDSLQKMISLFKQKSIKGWWPCVTHEEGKPYLTGKLELTLELLTEREAEERPAGKGRDEPNMNPRLEPPNKLFVAVHQIPQEEKVRREREREAIWSRKASSLVVEGGVGGCSARREQKGRSSFHAAAYFGVDSSWPRACLYVCVYMCACMRVPEMQASRGGKTESRVCGWNIPEKARPNSRKKKPPLCSMPDSRR</sequence>
<dbReference type="EMBL" id="BEZZ01000684">
    <property type="protein sequence ID" value="GCC35301.1"/>
    <property type="molecule type" value="Genomic_DNA"/>
</dbReference>
<dbReference type="InterPro" id="IPR037724">
    <property type="entry name" value="C2E_Ferlin"/>
</dbReference>
<keyword evidence="5" id="KW-0472">Membrane</keyword>
<evidence type="ECO:0000256" key="3">
    <source>
        <dbReference type="ARBA" id="ARBA00022737"/>
    </source>
</evidence>
<dbReference type="PANTHER" id="PTHR12546:SF34">
    <property type="entry name" value="FER-1-LIKE PROTEIN 5"/>
    <property type="match status" value="1"/>
</dbReference>
<dbReference type="CDD" id="cd08374">
    <property type="entry name" value="C2F_Ferlin"/>
    <property type="match status" value="1"/>
</dbReference>
<evidence type="ECO:0000256" key="4">
    <source>
        <dbReference type="ARBA" id="ARBA00022989"/>
    </source>
</evidence>
<keyword evidence="2" id="KW-0812">Transmembrane</keyword>
<dbReference type="OrthoDB" id="270970at2759"/>
<keyword evidence="9" id="KW-1185">Reference proteome</keyword>
<dbReference type="GO" id="GO:0061025">
    <property type="term" value="P:membrane fusion"/>
    <property type="evidence" value="ECO:0007669"/>
    <property type="project" value="TreeGrafter"/>
</dbReference>
<dbReference type="Pfam" id="PF00168">
    <property type="entry name" value="C2"/>
    <property type="match status" value="2"/>
</dbReference>
<evidence type="ECO:0000256" key="5">
    <source>
        <dbReference type="ARBA" id="ARBA00023136"/>
    </source>
</evidence>
<evidence type="ECO:0000256" key="1">
    <source>
        <dbReference type="ARBA" id="ARBA00004167"/>
    </source>
</evidence>
<evidence type="ECO:0000256" key="6">
    <source>
        <dbReference type="SAM" id="MobiDB-lite"/>
    </source>
</evidence>
<feature type="region of interest" description="Disordered" evidence="6">
    <location>
        <begin position="609"/>
        <end position="629"/>
    </location>
</feature>
<gene>
    <name evidence="8" type="ORF">chiPu_0013784</name>
</gene>
<dbReference type="InterPro" id="IPR037721">
    <property type="entry name" value="Ferlin"/>
</dbReference>
<dbReference type="SUPFAM" id="SSF49562">
    <property type="entry name" value="C2 domain (Calcium/lipid-binding domain, CaLB)"/>
    <property type="match status" value="2"/>
</dbReference>
<feature type="region of interest" description="Disordered" evidence="6">
    <location>
        <begin position="735"/>
        <end position="757"/>
    </location>
</feature>
<dbReference type="PANTHER" id="PTHR12546">
    <property type="entry name" value="FER-1-LIKE"/>
    <property type="match status" value="1"/>
</dbReference>
<name>A0A401SY33_CHIPU</name>
<evidence type="ECO:0000259" key="7">
    <source>
        <dbReference type="PROSITE" id="PS50004"/>
    </source>
</evidence>
<comment type="caution">
    <text evidence="8">The sequence shown here is derived from an EMBL/GenBank/DDBJ whole genome shotgun (WGS) entry which is preliminary data.</text>
</comment>
<dbReference type="InterPro" id="IPR035892">
    <property type="entry name" value="C2_domain_sf"/>
</dbReference>
<dbReference type="STRING" id="137246.A0A401SY33"/>
<organism evidence="8 9">
    <name type="scientific">Chiloscyllium punctatum</name>
    <name type="common">Brownbanded bambooshark</name>
    <name type="synonym">Hemiscyllium punctatum</name>
    <dbReference type="NCBI Taxonomy" id="137246"/>
    <lineage>
        <taxon>Eukaryota</taxon>
        <taxon>Metazoa</taxon>
        <taxon>Chordata</taxon>
        <taxon>Craniata</taxon>
        <taxon>Vertebrata</taxon>
        <taxon>Chondrichthyes</taxon>
        <taxon>Elasmobranchii</taxon>
        <taxon>Galeomorphii</taxon>
        <taxon>Galeoidea</taxon>
        <taxon>Orectolobiformes</taxon>
        <taxon>Hemiscylliidae</taxon>
        <taxon>Chiloscyllium</taxon>
    </lineage>
</organism>
<proteinExistence type="predicted"/>
<dbReference type="CDD" id="cd04037">
    <property type="entry name" value="C2E_Ferlin"/>
    <property type="match status" value="1"/>
</dbReference>
<dbReference type="GO" id="GO:0016020">
    <property type="term" value="C:membrane"/>
    <property type="evidence" value="ECO:0007669"/>
    <property type="project" value="UniProtKB-SubCell"/>
</dbReference>
<protein>
    <recommendedName>
        <fullName evidence="7">C2 domain-containing protein</fullName>
    </recommendedName>
</protein>
<dbReference type="AlphaFoldDB" id="A0A401SY33"/>